<proteinExistence type="predicted"/>
<feature type="region of interest" description="Disordered" evidence="1">
    <location>
        <begin position="157"/>
        <end position="186"/>
    </location>
</feature>
<dbReference type="WBParaSite" id="nRc.2.0.1.t29474-RA">
    <property type="protein sequence ID" value="nRc.2.0.1.t29474-RA"/>
    <property type="gene ID" value="nRc.2.0.1.g29474"/>
</dbReference>
<protein>
    <submittedName>
        <fullName evidence="3">Uncharacterized protein</fullName>
    </submittedName>
</protein>
<sequence length="186" mass="20613">MAIDGLWKQQQYNEKKADEADNGMLLGSCGQVDEDVTELENEEQVDSALLGEESCKQVDDEDALYFFIADTEVAKSAMTASYVTQLQPQPQVVRQLQTEMLPLPLGLPTPQVIQASTMNASQYLSSVESQPQLEEISIAQDEQNVYEEAHISQYMDAESGKKENKDQTAGTPNHTVVETPQELNVV</sequence>
<accession>A0A915JTU4</accession>
<keyword evidence="2" id="KW-1185">Reference proteome</keyword>
<feature type="compositionally biased region" description="Polar residues" evidence="1">
    <location>
        <begin position="167"/>
        <end position="186"/>
    </location>
</feature>
<evidence type="ECO:0000256" key="1">
    <source>
        <dbReference type="SAM" id="MobiDB-lite"/>
    </source>
</evidence>
<dbReference type="AlphaFoldDB" id="A0A915JTU4"/>
<reference evidence="3" key="1">
    <citation type="submission" date="2022-11" db="UniProtKB">
        <authorList>
            <consortium name="WormBaseParasite"/>
        </authorList>
    </citation>
    <scope>IDENTIFICATION</scope>
</reference>
<evidence type="ECO:0000313" key="3">
    <source>
        <dbReference type="WBParaSite" id="nRc.2.0.1.t29474-RA"/>
    </source>
</evidence>
<evidence type="ECO:0000313" key="2">
    <source>
        <dbReference type="Proteomes" id="UP000887565"/>
    </source>
</evidence>
<dbReference type="Proteomes" id="UP000887565">
    <property type="component" value="Unplaced"/>
</dbReference>
<name>A0A915JTU4_ROMCU</name>
<organism evidence="2 3">
    <name type="scientific">Romanomermis culicivorax</name>
    <name type="common">Nematode worm</name>
    <dbReference type="NCBI Taxonomy" id="13658"/>
    <lineage>
        <taxon>Eukaryota</taxon>
        <taxon>Metazoa</taxon>
        <taxon>Ecdysozoa</taxon>
        <taxon>Nematoda</taxon>
        <taxon>Enoplea</taxon>
        <taxon>Dorylaimia</taxon>
        <taxon>Mermithida</taxon>
        <taxon>Mermithoidea</taxon>
        <taxon>Mermithidae</taxon>
        <taxon>Romanomermis</taxon>
    </lineage>
</organism>